<dbReference type="AlphaFoldDB" id="A0AA37RTE8"/>
<reference evidence="2" key="2">
    <citation type="submission" date="2023-01" db="EMBL/GenBank/DDBJ databases">
        <title>Draft genome sequence of Paraferrimonas sedimenticola strain NBRC 101628.</title>
        <authorList>
            <person name="Sun Q."/>
            <person name="Mori K."/>
        </authorList>
    </citation>
    <scope>NUCLEOTIDE SEQUENCE</scope>
    <source>
        <strain evidence="2">NBRC 101628</strain>
    </source>
</reference>
<evidence type="ECO:0000313" key="2">
    <source>
        <dbReference type="EMBL" id="GLP95133.1"/>
    </source>
</evidence>
<keyword evidence="1" id="KW-0812">Transmembrane</keyword>
<sequence length="104" mass="10708">MRNIAIALLALTLLATVISLFTQVGVMSLMLVPLGVVTAVFASFIGIPLAIDIYGLPAILSLAFALVSLPLGLFYHRKPLGQVSAVLGCVVYVLLSIAGLGNAG</sequence>
<evidence type="ECO:0000313" key="3">
    <source>
        <dbReference type="Proteomes" id="UP001161422"/>
    </source>
</evidence>
<protein>
    <submittedName>
        <fullName evidence="2">Uncharacterized protein</fullName>
    </submittedName>
</protein>
<feature type="transmembrane region" description="Helical" evidence="1">
    <location>
        <begin position="58"/>
        <end position="76"/>
    </location>
</feature>
<gene>
    <name evidence="2" type="ORF">GCM10007895_04390</name>
</gene>
<dbReference type="EMBL" id="BSNC01000001">
    <property type="protein sequence ID" value="GLP95133.1"/>
    <property type="molecule type" value="Genomic_DNA"/>
</dbReference>
<keyword evidence="3" id="KW-1185">Reference proteome</keyword>
<feature type="transmembrane region" description="Helical" evidence="1">
    <location>
        <begin position="82"/>
        <end position="101"/>
    </location>
</feature>
<organism evidence="2 3">
    <name type="scientific">Paraferrimonas sedimenticola</name>
    <dbReference type="NCBI Taxonomy" id="375674"/>
    <lineage>
        <taxon>Bacteria</taxon>
        <taxon>Pseudomonadati</taxon>
        <taxon>Pseudomonadota</taxon>
        <taxon>Gammaproteobacteria</taxon>
        <taxon>Alteromonadales</taxon>
        <taxon>Ferrimonadaceae</taxon>
        <taxon>Paraferrimonas</taxon>
    </lineage>
</organism>
<feature type="transmembrane region" description="Helical" evidence="1">
    <location>
        <begin position="29"/>
        <end position="51"/>
    </location>
</feature>
<dbReference type="Proteomes" id="UP001161422">
    <property type="component" value="Unassembled WGS sequence"/>
</dbReference>
<evidence type="ECO:0000256" key="1">
    <source>
        <dbReference type="SAM" id="Phobius"/>
    </source>
</evidence>
<comment type="caution">
    <text evidence="2">The sequence shown here is derived from an EMBL/GenBank/DDBJ whole genome shotgun (WGS) entry which is preliminary data.</text>
</comment>
<keyword evidence="1" id="KW-1133">Transmembrane helix</keyword>
<accession>A0AA37RTE8</accession>
<keyword evidence="1" id="KW-0472">Membrane</keyword>
<name>A0AA37RTE8_9GAMM</name>
<proteinExistence type="predicted"/>
<dbReference type="RefSeq" id="WP_095505845.1">
    <property type="nucleotide sequence ID" value="NZ_BSNC01000001.1"/>
</dbReference>
<reference evidence="2" key="1">
    <citation type="journal article" date="2014" name="Int. J. Syst. Evol. Microbiol.">
        <title>Complete genome sequence of Corynebacterium casei LMG S-19264T (=DSM 44701T), isolated from a smear-ripened cheese.</title>
        <authorList>
            <consortium name="US DOE Joint Genome Institute (JGI-PGF)"/>
            <person name="Walter F."/>
            <person name="Albersmeier A."/>
            <person name="Kalinowski J."/>
            <person name="Ruckert C."/>
        </authorList>
    </citation>
    <scope>NUCLEOTIDE SEQUENCE</scope>
    <source>
        <strain evidence="2">NBRC 101628</strain>
    </source>
</reference>